<dbReference type="EMBL" id="FPBF01000002">
    <property type="protein sequence ID" value="SFT68400.1"/>
    <property type="molecule type" value="Genomic_DNA"/>
</dbReference>
<evidence type="ECO:0000313" key="3">
    <source>
        <dbReference type="Proteomes" id="UP000199673"/>
    </source>
</evidence>
<dbReference type="RefSeq" id="WP_091692145.1">
    <property type="nucleotide sequence ID" value="NZ_FPBF01000002.1"/>
</dbReference>
<proteinExistence type="predicted"/>
<dbReference type="OrthoDB" id="828009at2"/>
<keyword evidence="1" id="KW-0732">Signal</keyword>
<dbReference type="AlphaFoldDB" id="A0A1I7A0F8"/>
<dbReference type="STRING" id="305507.SAMN04489724_1593"/>
<name>A0A1I7A0F8_9BACT</name>
<evidence type="ECO:0000313" key="2">
    <source>
        <dbReference type="EMBL" id="SFT68400.1"/>
    </source>
</evidence>
<evidence type="ECO:0008006" key="4">
    <source>
        <dbReference type="Google" id="ProtNLM"/>
    </source>
</evidence>
<reference evidence="3" key="1">
    <citation type="submission" date="2016-10" db="EMBL/GenBank/DDBJ databases">
        <authorList>
            <person name="Varghese N."/>
            <person name="Submissions S."/>
        </authorList>
    </citation>
    <scope>NUCLEOTIDE SEQUENCE [LARGE SCALE GENOMIC DNA]</scope>
    <source>
        <strain evidence="3">DSM 23445</strain>
    </source>
</reference>
<accession>A0A1I7A0F8</accession>
<sequence>MKKLLFGMAFMGAMMFSSFTSFGQASVDPDPGEGNSYGGVCCATDDDCPHPRYGLTAESEWKEGISYCP</sequence>
<keyword evidence="3" id="KW-1185">Reference proteome</keyword>
<protein>
    <recommendedName>
        <fullName evidence="4">Natural product</fullName>
    </recommendedName>
</protein>
<dbReference type="Proteomes" id="UP000199673">
    <property type="component" value="Unassembled WGS sequence"/>
</dbReference>
<evidence type="ECO:0000256" key="1">
    <source>
        <dbReference type="SAM" id="SignalP"/>
    </source>
</evidence>
<gene>
    <name evidence="2" type="ORF">SAMN04489724_1593</name>
</gene>
<feature type="signal peptide" evidence="1">
    <location>
        <begin position="1"/>
        <end position="23"/>
    </location>
</feature>
<feature type="chain" id="PRO_5011791424" description="Natural product" evidence="1">
    <location>
        <begin position="24"/>
        <end position="69"/>
    </location>
</feature>
<organism evidence="2 3">
    <name type="scientific">Algoriphagus locisalis</name>
    <dbReference type="NCBI Taxonomy" id="305507"/>
    <lineage>
        <taxon>Bacteria</taxon>
        <taxon>Pseudomonadati</taxon>
        <taxon>Bacteroidota</taxon>
        <taxon>Cytophagia</taxon>
        <taxon>Cytophagales</taxon>
        <taxon>Cyclobacteriaceae</taxon>
        <taxon>Algoriphagus</taxon>
    </lineage>
</organism>